<feature type="domain" description="Multidrug resistance protein MdtA-like barrel-sandwich hybrid" evidence="2">
    <location>
        <begin position="59"/>
        <end position="192"/>
    </location>
</feature>
<evidence type="ECO:0000256" key="1">
    <source>
        <dbReference type="ARBA" id="ARBA00009477"/>
    </source>
</evidence>
<reference evidence="3 4" key="1">
    <citation type="submission" date="2015-11" db="EMBL/GenBank/DDBJ databases">
        <title>Whole-Genome Sequence of Candidatus Oderbacter manganicum from the National Park Lower Oder Valley, Germany.</title>
        <authorList>
            <person name="Braun B."/>
            <person name="Liere K."/>
            <person name="Szewzyk U."/>
        </authorList>
    </citation>
    <scope>NUCLEOTIDE SEQUENCE [LARGE SCALE GENOMIC DNA]</scope>
    <source>
        <strain evidence="3 4">OTSz_A_272</strain>
    </source>
</reference>
<organism evidence="3 4">
    <name type="scientific">Candidatus Viadribacter manganicus</name>
    <dbReference type="NCBI Taxonomy" id="1759059"/>
    <lineage>
        <taxon>Bacteria</taxon>
        <taxon>Pseudomonadati</taxon>
        <taxon>Pseudomonadota</taxon>
        <taxon>Alphaproteobacteria</taxon>
        <taxon>Hyphomonadales</taxon>
        <taxon>Hyphomonadaceae</taxon>
        <taxon>Candidatus Viadribacter</taxon>
    </lineage>
</organism>
<dbReference type="Gene3D" id="2.40.30.170">
    <property type="match status" value="1"/>
</dbReference>
<dbReference type="PANTHER" id="PTHR30469">
    <property type="entry name" value="MULTIDRUG RESISTANCE PROTEIN MDTA"/>
    <property type="match status" value="1"/>
</dbReference>
<protein>
    <recommendedName>
        <fullName evidence="2">Multidrug resistance protein MdtA-like barrel-sandwich hybrid domain-containing protein</fullName>
    </recommendedName>
</protein>
<dbReference type="Gene3D" id="1.10.287.470">
    <property type="entry name" value="Helix hairpin bin"/>
    <property type="match status" value="1"/>
</dbReference>
<dbReference type="PANTHER" id="PTHR30469:SF38">
    <property type="entry name" value="HLYD FAMILY SECRETION PROTEIN"/>
    <property type="match status" value="1"/>
</dbReference>
<dbReference type="PROSITE" id="PS51257">
    <property type="entry name" value="PROKAR_LIPOPROTEIN"/>
    <property type="match status" value="1"/>
</dbReference>
<proteinExistence type="inferred from homology"/>
<dbReference type="GO" id="GO:1990281">
    <property type="term" value="C:efflux pump complex"/>
    <property type="evidence" value="ECO:0007669"/>
    <property type="project" value="TreeGrafter"/>
</dbReference>
<dbReference type="AlphaFoldDB" id="A0A1B1AJQ0"/>
<evidence type="ECO:0000313" key="3">
    <source>
        <dbReference type="EMBL" id="ANP46740.1"/>
    </source>
</evidence>
<dbReference type="InParanoid" id="A0A1B1AJQ0"/>
<sequence>MRRVQGLLAALVLLGACGRQLPVAHAPSAPAGEQLLIQRAAVPDYKTVSAILTSRDVGDARARIGGTLSRLLVREGDQVRRGQVVAIISDQRLALEAQAGAATVAAAEAAAERARADQARFQVLFDRGFLAQARMDQINADTRAAEAQLRAARSQGGALSEASAQGRVLAPADGRVTRAPIPQGAVVMPGEVVVAIATGARVLRLELPEGQAQYIQEGQDIRILSTDEGAEALSVRVRQVYPAIENGRVMADLDARGLEGGFVGARVRVLIPAGQREAIVIPARYIQTRYGVDYVRLMRAEGAVIDAPVQRGSAVPTEAMADGVEILSGLEPGDVIVPPEART</sequence>
<dbReference type="Pfam" id="PF25917">
    <property type="entry name" value="BSH_RND"/>
    <property type="match status" value="1"/>
</dbReference>
<dbReference type="SUPFAM" id="SSF111369">
    <property type="entry name" value="HlyD-like secretion proteins"/>
    <property type="match status" value="1"/>
</dbReference>
<dbReference type="Proteomes" id="UP000092498">
    <property type="component" value="Chromosome"/>
</dbReference>
<accession>A0A1B1AJQ0</accession>
<keyword evidence="4" id="KW-1185">Reference proteome</keyword>
<dbReference type="RefSeq" id="WP_066772128.1">
    <property type="nucleotide sequence ID" value="NZ_CP013244.1"/>
</dbReference>
<dbReference type="Gene3D" id="2.40.420.20">
    <property type="match status" value="1"/>
</dbReference>
<comment type="similarity">
    <text evidence="1">Belongs to the membrane fusion protein (MFP) (TC 8.A.1) family.</text>
</comment>
<evidence type="ECO:0000259" key="2">
    <source>
        <dbReference type="Pfam" id="PF25917"/>
    </source>
</evidence>
<dbReference type="GO" id="GO:0015562">
    <property type="term" value="F:efflux transmembrane transporter activity"/>
    <property type="evidence" value="ECO:0007669"/>
    <property type="project" value="TreeGrafter"/>
</dbReference>
<evidence type="ECO:0000313" key="4">
    <source>
        <dbReference type="Proteomes" id="UP000092498"/>
    </source>
</evidence>
<dbReference type="InterPro" id="IPR006143">
    <property type="entry name" value="RND_pump_MFP"/>
</dbReference>
<dbReference type="OrthoDB" id="7914255at2"/>
<dbReference type="STRING" id="1759059.ATE48_12855"/>
<dbReference type="InterPro" id="IPR058625">
    <property type="entry name" value="MdtA-like_BSH"/>
</dbReference>
<name>A0A1B1AJQ0_9PROT</name>
<dbReference type="Gene3D" id="2.40.50.100">
    <property type="match status" value="1"/>
</dbReference>
<gene>
    <name evidence="3" type="ORF">ATE48_12855</name>
</gene>
<dbReference type="KEGG" id="cbot:ATE48_12855"/>
<dbReference type="NCBIfam" id="TIGR01730">
    <property type="entry name" value="RND_mfp"/>
    <property type="match status" value="1"/>
</dbReference>
<dbReference type="EMBL" id="CP013244">
    <property type="protein sequence ID" value="ANP46740.1"/>
    <property type="molecule type" value="Genomic_DNA"/>
</dbReference>